<comment type="caution">
    <text evidence="2">The sequence shown here is derived from an EMBL/GenBank/DDBJ whole genome shotgun (WGS) entry which is preliminary data.</text>
</comment>
<evidence type="ECO:0000313" key="3">
    <source>
        <dbReference type="Proteomes" id="UP001234178"/>
    </source>
</evidence>
<sequence length="144" mass="15837">MSWFGGGLSNLQGKISSFTAQVLNEVAESVQENDNQITPEQTEEVVGSTSEILQLKKQNEELILINREIESQLSTLSRQYRNLLSSSKVRLVGYSVTLSLIAQRTYVISLISLAGLVSKVGLFIRAFGAAPHILSVKGAYFNIF</sequence>
<feature type="coiled-coil region" evidence="1">
    <location>
        <begin position="52"/>
        <end position="86"/>
    </location>
</feature>
<keyword evidence="1" id="KW-0175">Coiled coil</keyword>
<organism evidence="2 3">
    <name type="scientific">Daphnia magna</name>
    <dbReference type="NCBI Taxonomy" id="35525"/>
    <lineage>
        <taxon>Eukaryota</taxon>
        <taxon>Metazoa</taxon>
        <taxon>Ecdysozoa</taxon>
        <taxon>Arthropoda</taxon>
        <taxon>Crustacea</taxon>
        <taxon>Branchiopoda</taxon>
        <taxon>Diplostraca</taxon>
        <taxon>Cladocera</taxon>
        <taxon>Anomopoda</taxon>
        <taxon>Daphniidae</taxon>
        <taxon>Daphnia</taxon>
    </lineage>
</organism>
<evidence type="ECO:0000313" key="2">
    <source>
        <dbReference type="EMBL" id="KAK4023302.1"/>
    </source>
</evidence>
<accession>A0ABR0ADU3</accession>
<name>A0ABR0ADU3_9CRUS</name>
<reference evidence="2 3" key="1">
    <citation type="journal article" date="2023" name="Nucleic Acids Res.">
        <title>The hologenome of Daphnia magna reveals possible DNA methylation and microbiome-mediated evolution of the host genome.</title>
        <authorList>
            <person name="Chaturvedi A."/>
            <person name="Li X."/>
            <person name="Dhandapani V."/>
            <person name="Marshall H."/>
            <person name="Kissane S."/>
            <person name="Cuenca-Cambronero M."/>
            <person name="Asole G."/>
            <person name="Calvet F."/>
            <person name="Ruiz-Romero M."/>
            <person name="Marangio P."/>
            <person name="Guigo R."/>
            <person name="Rago D."/>
            <person name="Mirbahai L."/>
            <person name="Eastwood N."/>
            <person name="Colbourne J.K."/>
            <person name="Zhou J."/>
            <person name="Mallon E."/>
            <person name="Orsini L."/>
        </authorList>
    </citation>
    <scope>NUCLEOTIDE SEQUENCE [LARGE SCALE GENOMIC DNA]</scope>
    <source>
        <strain evidence="2">LRV0_1</strain>
    </source>
</reference>
<dbReference type="EMBL" id="JAOYFB010000037">
    <property type="protein sequence ID" value="KAK4023302.1"/>
    <property type="molecule type" value="Genomic_DNA"/>
</dbReference>
<keyword evidence="3" id="KW-1185">Reference proteome</keyword>
<evidence type="ECO:0000256" key="1">
    <source>
        <dbReference type="SAM" id="Coils"/>
    </source>
</evidence>
<proteinExistence type="predicted"/>
<gene>
    <name evidence="2" type="ORF">OUZ56_008719</name>
</gene>
<protein>
    <submittedName>
        <fullName evidence="2">Uncharacterized protein</fullName>
    </submittedName>
</protein>
<dbReference type="Proteomes" id="UP001234178">
    <property type="component" value="Unassembled WGS sequence"/>
</dbReference>